<gene>
    <name evidence="4" type="primary">FAR11</name>
    <name evidence="4" type="ORF">OHC33_009265</name>
</gene>
<dbReference type="InterPro" id="IPR021819">
    <property type="entry name" value="Far11/STRP_C"/>
</dbReference>
<evidence type="ECO:0000313" key="4">
    <source>
        <dbReference type="EMBL" id="KAK5949668.1"/>
    </source>
</evidence>
<feature type="compositionally biased region" description="Pro residues" evidence="1">
    <location>
        <begin position="664"/>
        <end position="673"/>
    </location>
</feature>
<feature type="region of interest" description="Disordered" evidence="1">
    <location>
        <begin position="999"/>
        <end position="1020"/>
    </location>
</feature>
<evidence type="ECO:0000256" key="1">
    <source>
        <dbReference type="SAM" id="MobiDB-lite"/>
    </source>
</evidence>
<organism evidence="4 5">
    <name type="scientific">Knufia fluminis</name>
    <dbReference type="NCBI Taxonomy" id="191047"/>
    <lineage>
        <taxon>Eukaryota</taxon>
        <taxon>Fungi</taxon>
        <taxon>Dikarya</taxon>
        <taxon>Ascomycota</taxon>
        <taxon>Pezizomycotina</taxon>
        <taxon>Eurotiomycetes</taxon>
        <taxon>Chaetothyriomycetidae</taxon>
        <taxon>Chaetothyriales</taxon>
        <taxon>Trichomeriaceae</taxon>
        <taxon>Knufia</taxon>
    </lineage>
</organism>
<evidence type="ECO:0000259" key="3">
    <source>
        <dbReference type="SMART" id="SM01293"/>
    </source>
</evidence>
<evidence type="ECO:0000259" key="2">
    <source>
        <dbReference type="SMART" id="SM01292"/>
    </source>
</evidence>
<feature type="domain" description="Far11/STRP N-terminal" evidence="2">
    <location>
        <begin position="109"/>
        <end position="426"/>
    </location>
</feature>
<protein>
    <submittedName>
        <fullName evidence="4">Factor arrest protein 11</fullName>
    </submittedName>
</protein>
<name>A0AAN8EA43_9EURO</name>
<feature type="region of interest" description="Disordered" evidence="1">
    <location>
        <begin position="566"/>
        <end position="592"/>
    </location>
</feature>
<feature type="region of interest" description="Disordered" evidence="1">
    <location>
        <begin position="460"/>
        <end position="490"/>
    </location>
</feature>
<sequence length="1263" mass="141504">MESQPSEDKKPQTQDILLKADEVDAGTTIRSPGSTRPLSALIPTDINAGTARPKPPPRPILRREGSAPPPPPPSQPPPAPPPTQPEDPTDSLSLPQLRQLVRHFPKVEPKAFAYQYQDGQDFAIEIDEWFHYTKADQERDYLLAAREAYEEIWHAYTASLDQKEATWLSVSQNQQAEFLSRLRTQLLHDEITERQRAIAALLYILSGVWTTTAGADKPSSDQADANKTTGNALQIEWMHKNVDLFVEEGLLQPLFNCMRRGLERPLDKAKQNAEDSFEGVFDDDQFCKVSLCFSCFYIMIESARSRILSSTGKKIRDNLLLLEPNFLVFTTHTISRLRWDEFYNIPLMHAVQLLWKTILLVFGDTKEHLEKIRSILQPRVDPFSVDACKPILTASPLDYHLFRQEITSKYPAYNPPLPLIPLETDQRTILPPLPHHAARADAFDAFHRSAQPSGSIMHQPVHIATPAPSPPPSPGGPGGKGGKKQNYQTNQNFPFLYPPLDSNSNKIGGKGSTEYQDSTVGKTWEGSDVPASILEAGELFASRMRMTRAMQQLWKERDLFMKYDRGWDGERNQGKDQPKPNEKQDPTHDKLQDPELQSRMESVEEYFHAALPDLQSLIIVMMKVMLTNVQDIAVRNNQLQEAQNQGGLNRSKSSNNLNNAPNTIPTPPSPPRPNEISVEDLDNIRSREISQKAISACLFLMLKWFKISHVLKFEYITQLMLDSNYIQLTLKYFAHQNLEELVSFRYDRDDLSFWRYCQLHSDHPPLSPTSPTQHSDHEGEEDDAAPPPIQRHRRSPTSTSDGNQQPQTPQDHQQQTYATSTTFSPQPLVDELGNPLTEFPSSPISATDYSTRHFHTSISLLRIMQKVTRSKAHRILLLVSFKSAQILRRILRVPEPMLRLYVLKLFKSQVPYCGRKWRQSNMRVITAIYLHCRPELRDDWLAGLHDAAPGAGMGGPGANVDAGAEYEEAVPLEWGLRGLTFWWMKRRYGDVMKAKALQNKKDGTNGEDTEMAPDEGAGQEIDDEERDFFKRELDAVGWGLAEMGFKGDGDEVGFGEEAPGATGEINGVDGTQSSVPGQVGQDFGPHSNQWAAASPNSEFGPLGVAQGGGNMMGGATGQVSATNIPATDITDSFLQLFGAQNLTTAAELGILDLGAASERRATHSYALNYELPQQRQPSPRRRVSAPAAIEYAHYPDYSEFRPVLTDLVGSKTAHQHPVSREQLSGLFGDEYDEDLDDDDGGGYDEDDMEGYLIDIGTRRRSTG</sequence>
<proteinExistence type="predicted"/>
<feature type="region of interest" description="Disordered" evidence="1">
    <location>
        <begin position="643"/>
        <end position="674"/>
    </location>
</feature>
<reference evidence="4 5" key="1">
    <citation type="submission" date="2022-12" db="EMBL/GenBank/DDBJ databases">
        <title>Genomic features and morphological characterization of a novel Knufia sp. strain isolated from spacecraft assembly facility.</title>
        <authorList>
            <person name="Teixeira M."/>
            <person name="Chander A.M."/>
            <person name="Stajich J.E."/>
            <person name="Venkateswaran K."/>
        </authorList>
    </citation>
    <scope>NUCLEOTIDE SEQUENCE [LARGE SCALE GENOMIC DNA]</scope>
    <source>
        <strain evidence="4 5">FJI-L2-BK-P2</strain>
    </source>
</reference>
<dbReference type="PANTHER" id="PTHR13239:SF4">
    <property type="entry name" value="AT25231P"/>
    <property type="match status" value="1"/>
</dbReference>
<feature type="compositionally biased region" description="Polar residues" evidence="1">
    <location>
        <begin position="28"/>
        <end position="37"/>
    </location>
</feature>
<dbReference type="SMART" id="SM01293">
    <property type="entry name" value="DUF3402"/>
    <property type="match status" value="1"/>
</dbReference>
<feature type="compositionally biased region" description="Low complexity" evidence="1">
    <location>
        <begin position="804"/>
        <end position="816"/>
    </location>
</feature>
<dbReference type="InterPro" id="IPR040185">
    <property type="entry name" value="Far11/STRP"/>
</dbReference>
<dbReference type="Pfam" id="PF07923">
    <property type="entry name" value="N1221"/>
    <property type="match status" value="1"/>
</dbReference>
<dbReference type="AlphaFoldDB" id="A0AAN8EA43"/>
<dbReference type="Pfam" id="PF11882">
    <property type="entry name" value="DUF3402"/>
    <property type="match status" value="1"/>
</dbReference>
<accession>A0AAN8EA43</accession>
<feature type="compositionally biased region" description="Basic and acidic residues" evidence="1">
    <location>
        <begin position="1"/>
        <end position="22"/>
    </location>
</feature>
<comment type="caution">
    <text evidence="4">The sequence shown here is derived from an EMBL/GenBank/DDBJ whole genome shotgun (WGS) entry which is preliminary data.</text>
</comment>
<feature type="region of interest" description="Disordered" evidence="1">
    <location>
        <begin position="1211"/>
        <end position="1263"/>
    </location>
</feature>
<feature type="compositionally biased region" description="Pro residues" evidence="1">
    <location>
        <begin position="67"/>
        <end position="85"/>
    </location>
</feature>
<feature type="region of interest" description="Disordered" evidence="1">
    <location>
        <begin position="764"/>
        <end position="820"/>
    </location>
</feature>
<feature type="compositionally biased region" description="Low complexity" evidence="1">
    <location>
        <begin position="648"/>
        <end position="663"/>
    </location>
</feature>
<feature type="region of interest" description="Disordered" evidence="1">
    <location>
        <begin position="1"/>
        <end position="92"/>
    </location>
</feature>
<dbReference type="EMBL" id="JAKLMC020000033">
    <property type="protein sequence ID" value="KAK5949668.1"/>
    <property type="molecule type" value="Genomic_DNA"/>
</dbReference>
<feature type="compositionally biased region" description="Acidic residues" evidence="1">
    <location>
        <begin position="1229"/>
        <end position="1249"/>
    </location>
</feature>
<dbReference type="PANTHER" id="PTHR13239">
    <property type="entry name" value="PROTEIN REQUIRED FOR HYPHAL ANASTOMOSIS HAM-2"/>
    <property type="match status" value="1"/>
</dbReference>
<dbReference type="InterPro" id="IPR012486">
    <property type="entry name" value="Far11/STRP_N"/>
</dbReference>
<evidence type="ECO:0000313" key="5">
    <source>
        <dbReference type="Proteomes" id="UP001316803"/>
    </source>
</evidence>
<dbReference type="GO" id="GO:0005829">
    <property type="term" value="C:cytosol"/>
    <property type="evidence" value="ECO:0007669"/>
    <property type="project" value="TreeGrafter"/>
</dbReference>
<dbReference type="SMART" id="SM01292">
    <property type="entry name" value="N1221"/>
    <property type="match status" value="1"/>
</dbReference>
<keyword evidence="5" id="KW-1185">Reference proteome</keyword>
<dbReference type="GO" id="GO:0007010">
    <property type="term" value="P:cytoskeleton organization"/>
    <property type="evidence" value="ECO:0007669"/>
    <property type="project" value="TreeGrafter"/>
</dbReference>
<dbReference type="Proteomes" id="UP001316803">
    <property type="component" value="Unassembled WGS sequence"/>
</dbReference>
<feature type="domain" description="Far11/STRP C-terminal" evidence="3">
    <location>
        <begin position="530"/>
        <end position="1033"/>
    </location>
</feature>